<dbReference type="AlphaFoldDB" id="A0A1V3ADA5"/>
<protein>
    <submittedName>
        <fullName evidence="2">DUF448 domain-containing protein</fullName>
    </submittedName>
</protein>
<feature type="domain" description="YlxR" evidence="1">
    <location>
        <begin position="14"/>
        <end position="65"/>
    </location>
</feature>
<dbReference type="Gene3D" id="3.30.1230.10">
    <property type="entry name" value="YlxR-like"/>
    <property type="match status" value="1"/>
</dbReference>
<evidence type="ECO:0000259" key="1">
    <source>
        <dbReference type="Pfam" id="PF04296"/>
    </source>
</evidence>
<dbReference type="Pfam" id="PF04296">
    <property type="entry name" value="YlxR"/>
    <property type="match status" value="1"/>
</dbReference>
<reference evidence="2 3" key="1">
    <citation type="submission" date="2018-04" db="EMBL/GenBank/DDBJ databases">
        <title>Complete genome sequences of Helicobacter pylori.</title>
        <authorList>
            <person name="Palau M."/>
            <person name="Minana-Galbis D."/>
        </authorList>
    </citation>
    <scope>NUCLEOTIDE SEQUENCE [LARGE SCALE GENOMIC DNA]</scope>
    <source>
        <strain evidence="2 3">B126</strain>
    </source>
</reference>
<dbReference type="SUPFAM" id="SSF64376">
    <property type="entry name" value="YlxR-like"/>
    <property type="match status" value="1"/>
</dbReference>
<sequence>MMESLLRKTEIKIRMCVACRMRQPQKDLLRLKSFDNQIMEFDGKGRSFYVCGNCLKNGEKKLLKAVSKIKNAPKDTKNIITWIKERSIA</sequence>
<dbReference type="InterPro" id="IPR007393">
    <property type="entry name" value="YlxR_dom"/>
</dbReference>
<gene>
    <name evidence="2" type="ORF">DD776_05670</name>
</gene>
<accession>A0A1V3ADA5</accession>
<dbReference type="InterPro" id="IPR035931">
    <property type="entry name" value="YlxR-like_sf"/>
</dbReference>
<proteinExistence type="predicted"/>
<dbReference type="EMBL" id="QEHH01000025">
    <property type="protein sequence ID" value="RKV58831.1"/>
    <property type="molecule type" value="Genomic_DNA"/>
</dbReference>
<comment type="caution">
    <text evidence="2">The sequence shown here is derived from an EMBL/GenBank/DDBJ whole genome shotgun (WGS) entry which is preliminary data.</text>
</comment>
<evidence type="ECO:0000313" key="2">
    <source>
        <dbReference type="EMBL" id="RKV58831.1"/>
    </source>
</evidence>
<evidence type="ECO:0000313" key="3">
    <source>
        <dbReference type="Proteomes" id="UP000279456"/>
    </source>
</evidence>
<name>A0A1V3ADA5_HELPX</name>
<dbReference type="Proteomes" id="UP000279456">
    <property type="component" value="Unassembled WGS sequence"/>
</dbReference>
<organism evidence="2 3">
    <name type="scientific">Helicobacter pylori</name>
    <name type="common">Campylobacter pylori</name>
    <dbReference type="NCBI Taxonomy" id="210"/>
    <lineage>
        <taxon>Bacteria</taxon>
        <taxon>Pseudomonadati</taxon>
        <taxon>Campylobacterota</taxon>
        <taxon>Epsilonproteobacteria</taxon>
        <taxon>Campylobacterales</taxon>
        <taxon>Helicobacteraceae</taxon>
        <taxon>Helicobacter</taxon>
    </lineage>
</organism>